<dbReference type="RefSeq" id="WP_264749040.1">
    <property type="nucleotide sequence ID" value="NZ_JAPDHW010000002.1"/>
</dbReference>
<gene>
    <name evidence="1" type="ORF">OMO38_04595</name>
</gene>
<accession>A0ABT3HVI5</accession>
<dbReference type="NCBIfam" id="NF047539">
    <property type="entry name" value="XAC2610_fam"/>
    <property type="match status" value="1"/>
</dbReference>
<dbReference type="Proteomes" id="UP001163731">
    <property type="component" value="Unassembled WGS sequence"/>
</dbReference>
<evidence type="ECO:0000313" key="2">
    <source>
        <dbReference type="Proteomes" id="UP001163731"/>
    </source>
</evidence>
<organism evidence="1 2">
    <name type="scientific">Chryseobacterium kimseyorum</name>
    <dbReference type="NCBI Taxonomy" id="2984028"/>
    <lineage>
        <taxon>Bacteria</taxon>
        <taxon>Pseudomonadati</taxon>
        <taxon>Bacteroidota</taxon>
        <taxon>Flavobacteriia</taxon>
        <taxon>Flavobacteriales</taxon>
        <taxon>Weeksellaceae</taxon>
        <taxon>Chryseobacterium group</taxon>
        <taxon>Chryseobacterium</taxon>
    </lineage>
</organism>
<sequence length="275" mass="31907">MNFLKLFFLMIPVCFSAQISYEGKIGDYSVEMVLNLNDESADGVYVYSTYNNPISIDGNYVKKNLTLFESEGDRKTAKFVFEDFDENKNEISGNWINLKKENTSLEVYLKKKDNQNEILQVESTRQFYFKTLKETNENPVLIFEKRSGNLVQKMELGECMLGSTGDISIGDFNFDGYDDFSSCLQTYAGPNTSKSYFLFDPIKKRFFESDFTGVSLEFDAKTKRIKEINQCCAGASVVENIYKVQNNQMKLIEEHCYKYDEKRKKLIEKKPKDCY</sequence>
<dbReference type="EMBL" id="JAPDHW010000002">
    <property type="protein sequence ID" value="MCW3167802.1"/>
    <property type="molecule type" value="Genomic_DNA"/>
</dbReference>
<proteinExistence type="predicted"/>
<protein>
    <recommendedName>
        <fullName evidence="3">VCBS repeat-containing protein</fullName>
    </recommendedName>
</protein>
<comment type="caution">
    <text evidence="1">The sequence shown here is derived from an EMBL/GenBank/DDBJ whole genome shotgun (WGS) entry which is preliminary data.</text>
</comment>
<name>A0ABT3HVI5_9FLAO</name>
<evidence type="ECO:0000313" key="1">
    <source>
        <dbReference type="EMBL" id="MCW3167802.1"/>
    </source>
</evidence>
<evidence type="ECO:0008006" key="3">
    <source>
        <dbReference type="Google" id="ProtNLM"/>
    </source>
</evidence>
<keyword evidence="2" id="KW-1185">Reference proteome</keyword>
<dbReference type="InterPro" id="IPR058087">
    <property type="entry name" value="XAC2610_dom"/>
</dbReference>
<reference evidence="1" key="1">
    <citation type="submission" date="2022-10" db="EMBL/GenBank/DDBJ databases">
        <title>Chryseobacterium babae sp. nov. isolated from the gut of the beetle Oryctes rhinoceros, and Chryseobacterium kimseyorum sp. nov., isolated from a stick insect rearing cage.</title>
        <authorList>
            <person name="Shelomi M."/>
            <person name="Han C.-J."/>
            <person name="Chen W.-M."/>
            <person name="Chen H.-K."/>
            <person name="Liaw S.-J."/>
            <person name="Muhle E."/>
            <person name="Clermont D."/>
        </authorList>
    </citation>
    <scope>NUCLEOTIDE SEQUENCE</scope>
    <source>
        <strain evidence="1">09-1422</strain>
    </source>
</reference>